<protein>
    <submittedName>
        <fullName evidence="1">Uncharacterized protein</fullName>
    </submittedName>
</protein>
<dbReference type="Proteomes" id="UP000186905">
    <property type="component" value="Unassembled WGS sequence"/>
</dbReference>
<evidence type="ECO:0000313" key="1">
    <source>
        <dbReference type="EMBL" id="OLQ73090.1"/>
    </source>
</evidence>
<dbReference type="AlphaFoldDB" id="A0A1Q9GFI7"/>
<sequence length="140" mass="15701">MDSNAQLAVKEFLAGLENVIPDHQSALFDQPSGVLSITLPDSYSTCPSVNNHIELRWEQNWLSLLAPVNDSGPEKKVADLLLLLAASPLPVQVVIDRQERLWLVSQLPLINLRTSFLCRHFQWLTEKAASLQNRSHTTYG</sequence>
<proteinExistence type="predicted"/>
<accession>A0A1Q9GFI7</accession>
<dbReference type="OrthoDB" id="5815552at2"/>
<keyword evidence="2" id="KW-1185">Reference proteome</keyword>
<evidence type="ECO:0000313" key="2">
    <source>
        <dbReference type="Proteomes" id="UP000186905"/>
    </source>
</evidence>
<reference evidence="1 2" key="1">
    <citation type="submission" date="2016-09" db="EMBL/GenBank/DDBJ databases">
        <title>Photobacterium proteolyticum sp. nov. a protease producing bacterium isolated from ocean sediments of Laizhou Bay.</title>
        <authorList>
            <person name="Li Y."/>
        </authorList>
    </citation>
    <scope>NUCLEOTIDE SEQUENCE [LARGE SCALE GENOMIC DNA]</scope>
    <source>
        <strain evidence="1 2">13-12</strain>
    </source>
</reference>
<dbReference type="STRING" id="1903952.BIT28_12030"/>
<comment type="caution">
    <text evidence="1">The sequence shown here is derived from an EMBL/GenBank/DDBJ whole genome shotgun (WGS) entry which is preliminary data.</text>
</comment>
<dbReference type="RefSeq" id="WP_075766732.1">
    <property type="nucleotide sequence ID" value="NZ_MJIL01000089.1"/>
</dbReference>
<dbReference type="EMBL" id="MJIL01000089">
    <property type="protein sequence ID" value="OLQ73090.1"/>
    <property type="molecule type" value="Genomic_DNA"/>
</dbReference>
<gene>
    <name evidence="1" type="ORF">BIT28_12030</name>
</gene>
<name>A0A1Q9GFI7_9GAMM</name>
<organism evidence="1 2">
    <name type="scientific">Photobacterium proteolyticum</name>
    <dbReference type="NCBI Taxonomy" id="1903952"/>
    <lineage>
        <taxon>Bacteria</taxon>
        <taxon>Pseudomonadati</taxon>
        <taxon>Pseudomonadota</taxon>
        <taxon>Gammaproteobacteria</taxon>
        <taxon>Vibrionales</taxon>
        <taxon>Vibrionaceae</taxon>
        <taxon>Photobacterium</taxon>
    </lineage>
</organism>